<sequence>MADTTLGCAQNADGTLRPASEIVFYNDVDDTVPIAGPSTTPSPPIHPLFSGVRPLDRVAGVRRSSPRRRSGRTLRPSARVADPNNAETTVGAGKRKAESVVSHPAPKKRLVVAADSSDVESDAESSDEHMEAVETEAEDVAGEAEHEVIDVEQYESFKAMGDADHEHAITKTPRIDATADIRTVFQRVKDNKNARTGKLEDGAICLVCTRKGMQAAACFLTGSVSTLRSHIARHEDHFKVYKARCEELKIEMHERAIPKDSSSFSPPDRPNDWELVTNELAFVEIEGRHTGANLGAAILKTIDKYELRGKVGWITADGASVNRTTAKTVEHGLDARDRGWTAKEGDMMYVEFLSLATVISALGGGGANEPEENETECDWTMGDVLGKMLALIKQAVDLFVCLADDSDEVPDLRKKEYREYTLTKREWEKLQRIHEGLREPADVTQSFSSERTPTVWRIIPTLEFLIQRWETMAAHPNYVEIKAALLAGVQSLKKWFHRADTTSSAYFICLGTFRSFSRRDYTESLPVLDPTIKDVYFRTRWGDEEYKKGMASLETVVSCSI</sequence>
<name>A0AAD6TRK4_9AGAR</name>
<dbReference type="EMBL" id="JARJCN010000091">
    <property type="protein sequence ID" value="KAJ7075640.1"/>
    <property type="molecule type" value="Genomic_DNA"/>
</dbReference>
<dbReference type="InterPro" id="IPR012337">
    <property type="entry name" value="RNaseH-like_sf"/>
</dbReference>
<gene>
    <name evidence="2" type="ORF">B0H15DRAFT_791554</name>
</gene>
<dbReference type="AlphaFoldDB" id="A0AAD6TRK4"/>
<organism evidence="2 3">
    <name type="scientific">Mycena belliarum</name>
    <dbReference type="NCBI Taxonomy" id="1033014"/>
    <lineage>
        <taxon>Eukaryota</taxon>
        <taxon>Fungi</taxon>
        <taxon>Dikarya</taxon>
        <taxon>Basidiomycota</taxon>
        <taxon>Agaricomycotina</taxon>
        <taxon>Agaricomycetes</taxon>
        <taxon>Agaricomycetidae</taxon>
        <taxon>Agaricales</taxon>
        <taxon>Marasmiineae</taxon>
        <taxon>Mycenaceae</taxon>
        <taxon>Mycena</taxon>
    </lineage>
</organism>
<protein>
    <submittedName>
        <fullName evidence="2">Uncharacterized protein</fullName>
    </submittedName>
</protein>
<evidence type="ECO:0000256" key="1">
    <source>
        <dbReference type="SAM" id="MobiDB-lite"/>
    </source>
</evidence>
<evidence type="ECO:0000313" key="2">
    <source>
        <dbReference type="EMBL" id="KAJ7075640.1"/>
    </source>
</evidence>
<evidence type="ECO:0000313" key="3">
    <source>
        <dbReference type="Proteomes" id="UP001222325"/>
    </source>
</evidence>
<reference evidence="2" key="1">
    <citation type="submission" date="2023-03" db="EMBL/GenBank/DDBJ databases">
        <title>Massive genome expansion in bonnet fungi (Mycena s.s.) driven by repeated elements and novel gene families across ecological guilds.</title>
        <authorList>
            <consortium name="Lawrence Berkeley National Laboratory"/>
            <person name="Harder C.B."/>
            <person name="Miyauchi S."/>
            <person name="Viragh M."/>
            <person name="Kuo A."/>
            <person name="Thoen E."/>
            <person name="Andreopoulos B."/>
            <person name="Lu D."/>
            <person name="Skrede I."/>
            <person name="Drula E."/>
            <person name="Henrissat B."/>
            <person name="Morin E."/>
            <person name="Kohler A."/>
            <person name="Barry K."/>
            <person name="LaButti K."/>
            <person name="Morin E."/>
            <person name="Salamov A."/>
            <person name="Lipzen A."/>
            <person name="Mereny Z."/>
            <person name="Hegedus B."/>
            <person name="Baldrian P."/>
            <person name="Stursova M."/>
            <person name="Weitz H."/>
            <person name="Taylor A."/>
            <person name="Grigoriev I.V."/>
            <person name="Nagy L.G."/>
            <person name="Martin F."/>
            <person name="Kauserud H."/>
        </authorList>
    </citation>
    <scope>NUCLEOTIDE SEQUENCE</scope>
    <source>
        <strain evidence="2">CBHHK173m</strain>
    </source>
</reference>
<accession>A0AAD6TRK4</accession>
<dbReference type="Proteomes" id="UP001222325">
    <property type="component" value="Unassembled WGS sequence"/>
</dbReference>
<proteinExistence type="predicted"/>
<keyword evidence="3" id="KW-1185">Reference proteome</keyword>
<feature type="region of interest" description="Disordered" evidence="1">
    <location>
        <begin position="58"/>
        <end position="104"/>
    </location>
</feature>
<dbReference type="SUPFAM" id="SSF53098">
    <property type="entry name" value="Ribonuclease H-like"/>
    <property type="match status" value="1"/>
</dbReference>
<comment type="caution">
    <text evidence="2">The sequence shown here is derived from an EMBL/GenBank/DDBJ whole genome shotgun (WGS) entry which is preliminary data.</text>
</comment>